<dbReference type="GO" id="GO:1901135">
    <property type="term" value="P:carbohydrate derivative metabolic process"/>
    <property type="evidence" value="ECO:0007669"/>
    <property type="project" value="UniProtKB-ARBA"/>
</dbReference>
<feature type="domain" description="Glycosyltransferase subfamily 4-like N-terminal" evidence="2">
    <location>
        <begin position="14"/>
        <end position="162"/>
    </location>
</feature>
<name>A0A317CJY7_9GAMM</name>
<dbReference type="GO" id="GO:0016757">
    <property type="term" value="F:glycosyltransferase activity"/>
    <property type="evidence" value="ECO:0007669"/>
    <property type="project" value="InterPro"/>
</dbReference>
<proteinExistence type="predicted"/>
<dbReference type="Proteomes" id="UP000245506">
    <property type="component" value="Unassembled WGS sequence"/>
</dbReference>
<dbReference type="Pfam" id="PF00534">
    <property type="entry name" value="Glycos_transf_1"/>
    <property type="match status" value="1"/>
</dbReference>
<evidence type="ECO:0000259" key="2">
    <source>
        <dbReference type="Pfam" id="PF13439"/>
    </source>
</evidence>
<evidence type="ECO:0000259" key="1">
    <source>
        <dbReference type="Pfam" id="PF00534"/>
    </source>
</evidence>
<dbReference type="SUPFAM" id="SSF53756">
    <property type="entry name" value="UDP-Glycosyltransferase/glycogen phosphorylase"/>
    <property type="match status" value="1"/>
</dbReference>
<dbReference type="PANTHER" id="PTHR12526">
    <property type="entry name" value="GLYCOSYLTRANSFERASE"/>
    <property type="match status" value="1"/>
</dbReference>
<protein>
    <recommendedName>
        <fullName evidence="5">Glycosyltransferase family 4 protein</fullName>
    </recommendedName>
</protein>
<dbReference type="Gene3D" id="3.40.50.2000">
    <property type="entry name" value="Glycogen Phosphorylase B"/>
    <property type="match status" value="2"/>
</dbReference>
<dbReference type="RefSeq" id="WP_109821962.1">
    <property type="nucleotide sequence ID" value="NZ_QGKL01000010.1"/>
</dbReference>
<feature type="domain" description="Glycosyl transferase family 1" evidence="1">
    <location>
        <begin position="173"/>
        <end position="330"/>
    </location>
</feature>
<dbReference type="InterPro" id="IPR001296">
    <property type="entry name" value="Glyco_trans_1"/>
</dbReference>
<gene>
    <name evidence="3" type="ORF">DKT75_03095</name>
</gene>
<evidence type="ECO:0008006" key="5">
    <source>
        <dbReference type="Google" id="ProtNLM"/>
    </source>
</evidence>
<dbReference type="PANTHER" id="PTHR12526:SF634">
    <property type="entry name" value="BLL3361 PROTEIN"/>
    <property type="match status" value="1"/>
</dbReference>
<evidence type="ECO:0000313" key="4">
    <source>
        <dbReference type="Proteomes" id="UP000245506"/>
    </source>
</evidence>
<reference evidence="3 4" key="1">
    <citation type="submission" date="2018-05" db="EMBL/GenBank/DDBJ databases">
        <title>Leucothrix arctica sp. nov., isolated from Arctic seawater.</title>
        <authorList>
            <person name="Choi A."/>
            <person name="Baek K."/>
        </authorList>
    </citation>
    <scope>NUCLEOTIDE SEQUENCE [LARGE SCALE GENOMIC DNA]</scope>
    <source>
        <strain evidence="3 4">IMCC9719</strain>
    </source>
</reference>
<dbReference type="AlphaFoldDB" id="A0A317CJY7"/>
<sequence length="351" mass="39411">MKKIAIVISDLVLGGGQRSALNLAAALSKDHDVSVIVFQDQHRQYDVPCRIVNIECPDQQSTFGKALNIFKRTWRLKKHLRAEKYDLIFSFMESANFVTALASKESILSVHCNPHELNKYEATLMRLTYPRAKHIVAVSEDVATLLREDFNMKSVSRIYNLVSFADIQAQGQLLYKHERPYIVALGRLNEVKRLDLLIDAYAESKLKDECDLLLIGEGEMRSGLEQQIKSLSLEDKVILTGVQSNPFEYLTGAKFLVLSSRTEAFPMVLIEALVLSCPVVATDCPTGPREIVIDGENGLLVENGNQVALTEAMDQMFNDETLLRHCQKNALSSVRHLSAEYVVKEWLALGD</sequence>
<organism evidence="3 4">
    <name type="scientific">Leucothrix arctica</name>
    <dbReference type="NCBI Taxonomy" id="1481894"/>
    <lineage>
        <taxon>Bacteria</taxon>
        <taxon>Pseudomonadati</taxon>
        <taxon>Pseudomonadota</taxon>
        <taxon>Gammaproteobacteria</taxon>
        <taxon>Thiotrichales</taxon>
        <taxon>Thiotrichaceae</taxon>
        <taxon>Leucothrix</taxon>
    </lineage>
</organism>
<evidence type="ECO:0000313" key="3">
    <source>
        <dbReference type="EMBL" id="PWQ98806.1"/>
    </source>
</evidence>
<keyword evidence="4" id="KW-1185">Reference proteome</keyword>
<accession>A0A317CJY7</accession>
<dbReference type="InterPro" id="IPR028098">
    <property type="entry name" value="Glyco_trans_4-like_N"/>
</dbReference>
<dbReference type="Pfam" id="PF13439">
    <property type="entry name" value="Glyco_transf_4"/>
    <property type="match status" value="1"/>
</dbReference>
<comment type="caution">
    <text evidence="3">The sequence shown here is derived from an EMBL/GenBank/DDBJ whole genome shotgun (WGS) entry which is preliminary data.</text>
</comment>
<dbReference type="OrthoDB" id="5906768at2"/>
<dbReference type="EMBL" id="QGKL01000010">
    <property type="protein sequence ID" value="PWQ98806.1"/>
    <property type="molecule type" value="Genomic_DNA"/>
</dbReference>